<dbReference type="Gene3D" id="1.20.1250.20">
    <property type="entry name" value="MFS general substrate transporter like domains"/>
    <property type="match status" value="1"/>
</dbReference>
<feature type="coiled-coil region" evidence="5">
    <location>
        <begin position="1"/>
        <end position="28"/>
    </location>
</feature>
<evidence type="ECO:0000256" key="2">
    <source>
        <dbReference type="ARBA" id="ARBA00022692"/>
    </source>
</evidence>
<keyword evidence="8" id="KW-0813">Transport</keyword>
<feature type="transmembrane region" description="Helical" evidence="6">
    <location>
        <begin position="286"/>
        <end position="304"/>
    </location>
</feature>
<dbReference type="PROSITE" id="PS50850">
    <property type="entry name" value="MFS"/>
    <property type="match status" value="1"/>
</dbReference>
<keyword evidence="9" id="KW-1185">Reference proteome</keyword>
<sequence length="508" mass="57638">MEKESLKLNKLTVKNKTEEEEIQHENQLNFNWIEFLACLSVATTNLHTGCALGFSAILLPQLENIDEVGQLSKSQHSWIASSISIAAPFGCLFIAFTLDRIGRICTFKISLWPCAIGWLLIAVAYCPHMIIIGRLLNGFAMSIGTNSANVYMAEISNPKLRGFMMSIGSIILSFGILLMYATGLFFHWRVVAWISFIGAILPIFMTAIWTPESPLWLIYKGQDAKALKSLKFLKNSKYGLDAQTSFNEMKMIKEKKDLLINKDLENVSVFQCIAWQLSKPTVFKPALLMIIFFALQQFTGIYTFQFHAVKMLQEVTHGINIKLATLAFGTFRFILSFVATGVVHKYGRRPLCILSGIVMGITLFISGLCFHYRTSGYANLMITWTPLICMLLYISAGSIGIMLIPWIMPSEMFPTEVKGLLIGPIMGWCNTIMFVAVHFYDDFKRILGGMLGILWLYSFISILTVLFVWIFIPETHIMKLSEIEDYFKDNTVYLLRKKKIVKKEQLIV</sequence>
<comment type="subcellular location">
    <subcellularLocation>
        <location evidence="1">Membrane</location>
        <topology evidence="1">Multi-pass membrane protein</topology>
    </subcellularLocation>
</comment>
<feature type="transmembrane region" description="Helical" evidence="6">
    <location>
        <begin position="78"/>
        <end position="98"/>
    </location>
</feature>
<dbReference type="GO" id="GO:0022857">
    <property type="term" value="F:transmembrane transporter activity"/>
    <property type="evidence" value="ECO:0007669"/>
    <property type="project" value="InterPro"/>
</dbReference>
<dbReference type="OrthoDB" id="6612291at2759"/>
<keyword evidence="3 6" id="KW-1133">Transmembrane helix</keyword>
<organism evidence="8 9">
    <name type="scientific">Cinara cedri</name>
    <dbReference type="NCBI Taxonomy" id="506608"/>
    <lineage>
        <taxon>Eukaryota</taxon>
        <taxon>Metazoa</taxon>
        <taxon>Ecdysozoa</taxon>
        <taxon>Arthropoda</taxon>
        <taxon>Hexapoda</taxon>
        <taxon>Insecta</taxon>
        <taxon>Pterygota</taxon>
        <taxon>Neoptera</taxon>
        <taxon>Paraneoptera</taxon>
        <taxon>Hemiptera</taxon>
        <taxon>Sternorrhyncha</taxon>
        <taxon>Aphidomorpha</taxon>
        <taxon>Aphidoidea</taxon>
        <taxon>Aphididae</taxon>
        <taxon>Lachninae</taxon>
        <taxon>Cinara</taxon>
    </lineage>
</organism>
<feature type="transmembrane region" description="Helical" evidence="6">
    <location>
        <begin position="351"/>
        <end position="373"/>
    </location>
</feature>
<feature type="transmembrane region" description="Helical" evidence="6">
    <location>
        <begin position="163"/>
        <end position="186"/>
    </location>
</feature>
<dbReference type="PANTHER" id="PTHR48021">
    <property type="match status" value="1"/>
</dbReference>
<keyword evidence="5" id="KW-0175">Coiled coil</keyword>
<dbReference type="AlphaFoldDB" id="A0A5E4MVB1"/>
<dbReference type="InterPro" id="IPR050549">
    <property type="entry name" value="MFS_Trehalose_Transporter"/>
</dbReference>
<evidence type="ECO:0000256" key="4">
    <source>
        <dbReference type="ARBA" id="ARBA00023136"/>
    </source>
</evidence>
<feature type="transmembrane region" description="Helical" evidence="6">
    <location>
        <begin position="192"/>
        <end position="210"/>
    </location>
</feature>
<feature type="transmembrane region" description="Helical" evidence="6">
    <location>
        <begin position="385"/>
        <end position="408"/>
    </location>
</feature>
<dbReference type="SUPFAM" id="SSF103473">
    <property type="entry name" value="MFS general substrate transporter"/>
    <property type="match status" value="1"/>
</dbReference>
<feature type="domain" description="Major facilitator superfamily (MFS) profile" evidence="7">
    <location>
        <begin position="33"/>
        <end position="476"/>
    </location>
</feature>
<feature type="transmembrane region" description="Helical" evidence="6">
    <location>
        <begin position="446"/>
        <end position="472"/>
    </location>
</feature>
<dbReference type="GO" id="GO:0016020">
    <property type="term" value="C:membrane"/>
    <property type="evidence" value="ECO:0007669"/>
    <property type="project" value="UniProtKB-SubCell"/>
</dbReference>
<dbReference type="Pfam" id="PF00083">
    <property type="entry name" value="Sugar_tr"/>
    <property type="match status" value="1"/>
</dbReference>
<dbReference type="EMBL" id="CABPRJ010001431">
    <property type="protein sequence ID" value="VVC36224.1"/>
    <property type="molecule type" value="Genomic_DNA"/>
</dbReference>
<evidence type="ECO:0000313" key="8">
    <source>
        <dbReference type="EMBL" id="VVC36224.1"/>
    </source>
</evidence>
<protein>
    <submittedName>
        <fullName evidence="8">Sugar/inositol transporter,Major facilitator superfamily domain,Major facilitator, sugar transporter</fullName>
    </submittedName>
</protein>
<dbReference type="InterPro" id="IPR005828">
    <property type="entry name" value="MFS_sugar_transport-like"/>
</dbReference>
<keyword evidence="2 6" id="KW-0812">Transmembrane</keyword>
<reference evidence="8 9" key="1">
    <citation type="submission" date="2019-08" db="EMBL/GenBank/DDBJ databases">
        <authorList>
            <person name="Alioto T."/>
            <person name="Alioto T."/>
            <person name="Gomez Garrido J."/>
        </authorList>
    </citation>
    <scope>NUCLEOTIDE SEQUENCE [LARGE SCALE GENOMIC DNA]</scope>
</reference>
<dbReference type="Proteomes" id="UP000325440">
    <property type="component" value="Unassembled WGS sequence"/>
</dbReference>
<dbReference type="InterPro" id="IPR003663">
    <property type="entry name" value="Sugar/inositol_transpt"/>
</dbReference>
<keyword evidence="8" id="KW-0762">Sugar transport</keyword>
<evidence type="ECO:0000256" key="1">
    <source>
        <dbReference type="ARBA" id="ARBA00004141"/>
    </source>
</evidence>
<accession>A0A5E4MVB1</accession>
<dbReference type="PANTHER" id="PTHR48021:SF24">
    <property type="entry name" value="MAJOR FACILITATOR SUPERFAMILY (MFS) PROFILE DOMAIN-CONTAINING PROTEIN"/>
    <property type="match status" value="1"/>
</dbReference>
<feature type="transmembrane region" description="Helical" evidence="6">
    <location>
        <begin position="105"/>
        <end position="125"/>
    </location>
</feature>
<name>A0A5E4MVB1_9HEMI</name>
<proteinExistence type="predicted"/>
<feature type="transmembrane region" description="Helical" evidence="6">
    <location>
        <begin position="420"/>
        <end position="440"/>
    </location>
</feature>
<dbReference type="FunFam" id="1.20.1250.20:FF:000249">
    <property type="entry name" value="facilitated trehalose transporter Tret1"/>
    <property type="match status" value="1"/>
</dbReference>
<dbReference type="InterPro" id="IPR020846">
    <property type="entry name" value="MFS_dom"/>
</dbReference>
<dbReference type="PRINTS" id="PR00171">
    <property type="entry name" value="SUGRTRNSPORT"/>
</dbReference>
<evidence type="ECO:0000259" key="7">
    <source>
        <dbReference type="PROSITE" id="PS50850"/>
    </source>
</evidence>
<dbReference type="InterPro" id="IPR036259">
    <property type="entry name" value="MFS_trans_sf"/>
</dbReference>
<evidence type="ECO:0000256" key="5">
    <source>
        <dbReference type="SAM" id="Coils"/>
    </source>
</evidence>
<gene>
    <name evidence="8" type="ORF">CINCED_3A014919</name>
</gene>
<evidence type="ECO:0000313" key="9">
    <source>
        <dbReference type="Proteomes" id="UP000325440"/>
    </source>
</evidence>
<evidence type="ECO:0000256" key="3">
    <source>
        <dbReference type="ARBA" id="ARBA00022989"/>
    </source>
</evidence>
<feature type="transmembrane region" description="Helical" evidence="6">
    <location>
        <begin position="324"/>
        <end position="344"/>
    </location>
</feature>
<evidence type="ECO:0000256" key="6">
    <source>
        <dbReference type="SAM" id="Phobius"/>
    </source>
</evidence>
<feature type="transmembrane region" description="Helical" evidence="6">
    <location>
        <begin position="35"/>
        <end position="58"/>
    </location>
</feature>
<keyword evidence="4 6" id="KW-0472">Membrane</keyword>